<dbReference type="PROSITE" id="PS51677">
    <property type="entry name" value="NODB"/>
    <property type="match status" value="1"/>
</dbReference>
<name>A0ABT7UBK3_9FIRM</name>
<dbReference type="CDD" id="cd10944">
    <property type="entry name" value="CE4_SmPgdA_like"/>
    <property type="match status" value="1"/>
</dbReference>
<evidence type="ECO:0000313" key="2">
    <source>
        <dbReference type="EMBL" id="MDM8157011.1"/>
    </source>
</evidence>
<comment type="caution">
    <text evidence="2">The sequence shown here is derived from an EMBL/GenBank/DDBJ whole genome shotgun (WGS) entry which is preliminary data.</text>
</comment>
<reference evidence="3" key="1">
    <citation type="submission" date="2023-06" db="EMBL/GenBank/DDBJ databases">
        <title>Identification and characterization of horizontal gene transfer across gut microbiota members of farm animals based on homology search.</title>
        <authorList>
            <person name="Zeman M."/>
            <person name="Kubasova T."/>
            <person name="Jahodarova E."/>
            <person name="Nykrynova M."/>
            <person name="Rychlik I."/>
        </authorList>
    </citation>
    <scope>NUCLEOTIDE SEQUENCE [LARGE SCALE GENOMIC DNA]</scope>
    <source>
        <strain evidence="3">ET39</strain>
    </source>
</reference>
<dbReference type="EC" id="3.-.-.-" evidence="2"/>
<gene>
    <name evidence="2" type="ORF">QUV96_05095</name>
</gene>
<evidence type="ECO:0000259" key="1">
    <source>
        <dbReference type="PROSITE" id="PS51677"/>
    </source>
</evidence>
<dbReference type="GO" id="GO:0016787">
    <property type="term" value="F:hydrolase activity"/>
    <property type="evidence" value="ECO:0007669"/>
    <property type="project" value="UniProtKB-KW"/>
</dbReference>
<dbReference type="EMBL" id="JAUDCG010000016">
    <property type="protein sequence ID" value="MDM8157011.1"/>
    <property type="molecule type" value="Genomic_DNA"/>
</dbReference>
<dbReference type="Pfam" id="PF01522">
    <property type="entry name" value="Polysacc_deac_1"/>
    <property type="match status" value="1"/>
</dbReference>
<proteinExistence type="predicted"/>
<sequence>MQRSVKIRLLLGGIALCLFAWLMLGMRTQERSAIRLESEPVLAKEDAGKKVMYLTFDDGPSQNTEQVLDILDEHDAKATFFVTNEFPDYVSLLKEEVRRGHVIGVHTYSHDYAEIYQSTDAYFADIEQMQAVIREQTGRATKILRFPGGTSNTVSARYCDGIMHTLSEEVTRQGYAYYDWNATNGDGDTGLSADALVAQAKREIGSQEVVMLLMHDGAGNEASVEALPEILRYCQEQGYEFRVIDETTPQFHHHINN</sequence>
<dbReference type="PANTHER" id="PTHR10587:SF125">
    <property type="entry name" value="POLYSACCHARIDE DEACETYLASE YHEN-RELATED"/>
    <property type="match status" value="1"/>
</dbReference>
<dbReference type="RefSeq" id="WP_289607473.1">
    <property type="nucleotide sequence ID" value="NZ_JAUDCG010000016.1"/>
</dbReference>
<dbReference type="InterPro" id="IPR050248">
    <property type="entry name" value="Polysacc_deacetylase_ArnD"/>
</dbReference>
<keyword evidence="2" id="KW-0378">Hydrolase</keyword>
<feature type="domain" description="NodB homology" evidence="1">
    <location>
        <begin position="50"/>
        <end position="242"/>
    </location>
</feature>
<keyword evidence="3" id="KW-1185">Reference proteome</keyword>
<organism evidence="2 3">
    <name type="scientific">Amedibacillus dolichus</name>
    <dbReference type="NCBI Taxonomy" id="31971"/>
    <lineage>
        <taxon>Bacteria</taxon>
        <taxon>Bacillati</taxon>
        <taxon>Bacillota</taxon>
        <taxon>Erysipelotrichia</taxon>
        <taxon>Erysipelotrichales</taxon>
        <taxon>Erysipelotrichaceae</taxon>
        <taxon>Amedibacillus</taxon>
    </lineage>
</organism>
<dbReference type="Proteomes" id="UP001529340">
    <property type="component" value="Unassembled WGS sequence"/>
</dbReference>
<reference evidence="2 3" key="2">
    <citation type="submission" date="2023-06" db="EMBL/GenBank/DDBJ databases">
        <title>Identification and characterization of horizontal gene transfer across gut microbiota members of farm animals based on homology search.</title>
        <authorList>
            <person name="Schwarzerova J."/>
            <person name="Nykrynova M."/>
            <person name="Jureckova K."/>
            <person name="Cejkova D."/>
            <person name="Rychlik I."/>
        </authorList>
    </citation>
    <scope>NUCLEOTIDE SEQUENCE [LARGE SCALE GENOMIC DNA]</scope>
    <source>
        <strain evidence="2 3">ET39</strain>
    </source>
</reference>
<dbReference type="InterPro" id="IPR002509">
    <property type="entry name" value="NODB_dom"/>
</dbReference>
<dbReference type="InterPro" id="IPR011330">
    <property type="entry name" value="Glyco_hydro/deAcase_b/a-brl"/>
</dbReference>
<dbReference type="Gene3D" id="3.20.20.370">
    <property type="entry name" value="Glycoside hydrolase/deacetylase"/>
    <property type="match status" value="1"/>
</dbReference>
<accession>A0ABT7UBK3</accession>
<reference evidence="2 3" key="3">
    <citation type="submission" date="2023-06" db="EMBL/GenBank/DDBJ databases">
        <authorList>
            <person name="Zeman M."/>
            <person name="Kubasova T."/>
            <person name="Jahodarova E."/>
            <person name="Nykrynova M."/>
            <person name="Rychlik I."/>
        </authorList>
    </citation>
    <scope>NUCLEOTIDE SEQUENCE [LARGE SCALE GENOMIC DNA]</scope>
    <source>
        <strain evidence="2 3">ET39</strain>
    </source>
</reference>
<evidence type="ECO:0000313" key="3">
    <source>
        <dbReference type="Proteomes" id="UP001529340"/>
    </source>
</evidence>
<dbReference type="PANTHER" id="PTHR10587">
    <property type="entry name" value="GLYCOSYL TRANSFERASE-RELATED"/>
    <property type="match status" value="1"/>
</dbReference>
<dbReference type="SUPFAM" id="SSF88713">
    <property type="entry name" value="Glycoside hydrolase/deacetylase"/>
    <property type="match status" value="1"/>
</dbReference>
<protein>
    <submittedName>
        <fullName evidence="2">Polysaccharide deacetylase family protein</fullName>
        <ecNumber evidence="2">3.-.-.-</ecNumber>
    </submittedName>
</protein>